<dbReference type="Pfam" id="PF25333">
    <property type="entry name" value="DUF2921_N"/>
    <property type="match status" value="2"/>
</dbReference>
<dbReference type="InterPro" id="IPR021319">
    <property type="entry name" value="DUF2921"/>
</dbReference>
<evidence type="ECO:0000256" key="4">
    <source>
        <dbReference type="ARBA" id="ARBA00012483"/>
    </source>
</evidence>
<evidence type="ECO:0000256" key="6">
    <source>
        <dbReference type="ARBA" id="ARBA00022692"/>
    </source>
</evidence>
<comment type="caution">
    <text evidence="14">The sequence shown here is derived from an EMBL/GenBank/DDBJ whole genome shotgun (WGS) entry which is preliminary data.</text>
</comment>
<keyword evidence="7" id="KW-0833">Ubl conjugation pathway</keyword>
<dbReference type="EC" id="2.3.2.27" evidence="4"/>
<comment type="pathway">
    <text evidence="3">Protein modification; protein ubiquitination.</text>
</comment>
<dbReference type="EMBL" id="CAJGYO010000008">
    <property type="protein sequence ID" value="CAD6251261.1"/>
    <property type="molecule type" value="Genomic_DNA"/>
</dbReference>
<evidence type="ECO:0000256" key="11">
    <source>
        <dbReference type="SAM" id="SignalP"/>
    </source>
</evidence>
<evidence type="ECO:0000256" key="10">
    <source>
        <dbReference type="SAM" id="Phobius"/>
    </source>
</evidence>
<protein>
    <recommendedName>
        <fullName evidence="4">RING-type E3 ubiquitin transferase</fullName>
        <ecNumber evidence="4">2.3.2.27</ecNumber>
    </recommendedName>
</protein>
<evidence type="ECO:0000256" key="3">
    <source>
        <dbReference type="ARBA" id="ARBA00004906"/>
    </source>
</evidence>
<evidence type="ECO:0000256" key="8">
    <source>
        <dbReference type="ARBA" id="ARBA00022989"/>
    </source>
</evidence>
<name>A0A811Q260_9POAL</name>
<accession>A0A811Q260</accession>
<dbReference type="PANTHER" id="PTHR33389:SF16">
    <property type="entry name" value="BACTERIAL IG-LIKE DOMAIN-CONTAINING PROTEIN"/>
    <property type="match status" value="1"/>
</dbReference>
<evidence type="ECO:0000313" key="14">
    <source>
        <dbReference type="EMBL" id="CAD6251261.1"/>
    </source>
</evidence>
<dbReference type="OrthoDB" id="596226at2759"/>
<keyword evidence="6 10" id="KW-0812">Transmembrane</keyword>
<evidence type="ECO:0000256" key="1">
    <source>
        <dbReference type="ARBA" id="ARBA00000900"/>
    </source>
</evidence>
<evidence type="ECO:0000259" key="12">
    <source>
        <dbReference type="Pfam" id="PF11145"/>
    </source>
</evidence>
<feature type="domain" description="SWEET-like" evidence="12">
    <location>
        <begin position="742"/>
        <end position="1020"/>
    </location>
</feature>
<evidence type="ECO:0000256" key="5">
    <source>
        <dbReference type="ARBA" id="ARBA00022679"/>
    </source>
</evidence>
<comment type="subcellular location">
    <subcellularLocation>
        <location evidence="2">Endomembrane system</location>
        <topology evidence="2">Multi-pass membrane protein</topology>
    </subcellularLocation>
</comment>
<feature type="domain" description="DUF2921" evidence="13">
    <location>
        <begin position="39"/>
        <end position="277"/>
    </location>
</feature>
<reference evidence="14" key="1">
    <citation type="submission" date="2020-10" db="EMBL/GenBank/DDBJ databases">
        <authorList>
            <person name="Han B."/>
            <person name="Lu T."/>
            <person name="Zhao Q."/>
            <person name="Huang X."/>
            <person name="Zhao Y."/>
        </authorList>
    </citation>
    <scope>NUCLEOTIDE SEQUENCE</scope>
</reference>
<evidence type="ECO:0000256" key="9">
    <source>
        <dbReference type="ARBA" id="ARBA00023136"/>
    </source>
</evidence>
<dbReference type="AlphaFoldDB" id="A0A811Q260"/>
<keyword evidence="5" id="KW-0808">Transferase</keyword>
<feature type="transmembrane region" description="Helical" evidence="10">
    <location>
        <begin position="866"/>
        <end position="887"/>
    </location>
</feature>
<dbReference type="InterPro" id="IPR057425">
    <property type="entry name" value="DUF2921_N"/>
</dbReference>
<gene>
    <name evidence="14" type="ORF">NCGR_LOCUS35016</name>
</gene>
<dbReference type="GO" id="GO:0061630">
    <property type="term" value="F:ubiquitin protein ligase activity"/>
    <property type="evidence" value="ECO:0007669"/>
    <property type="project" value="UniProtKB-EC"/>
</dbReference>
<evidence type="ECO:0000256" key="7">
    <source>
        <dbReference type="ARBA" id="ARBA00022786"/>
    </source>
</evidence>
<feature type="transmembrane region" description="Helical" evidence="10">
    <location>
        <begin position="989"/>
        <end position="1011"/>
    </location>
</feature>
<dbReference type="Pfam" id="PF11145">
    <property type="entry name" value="DUF2921"/>
    <property type="match status" value="1"/>
</dbReference>
<keyword evidence="15" id="KW-1185">Reference proteome</keyword>
<feature type="domain" description="DUF2921" evidence="13">
    <location>
        <begin position="314"/>
        <end position="504"/>
    </location>
</feature>
<organism evidence="14 15">
    <name type="scientific">Miscanthus lutarioriparius</name>
    <dbReference type="NCBI Taxonomy" id="422564"/>
    <lineage>
        <taxon>Eukaryota</taxon>
        <taxon>Viridiplantae</taxon>
        <taxon>Streptophyta</taxon>
        <taxon>Embryophyta</taxon>
        <taxon>Tracheophyta</taxon>
        <taxon>Spermatophyta</taxon>
        <taxon>Magnoliopsida</taxon>
        <taxon>Liliopsida</taxon>
        <taxon>Poales</taxon>
        <taxon>Poaceae</taxon>
        <taxon>PACMAD clade</taxon>
        <taxon>Panicoideae</taxon>
        <taxon>Andropogonodae</taxon>
        <taxon>Andropogoneae</taxon>
        <taxon>Saccharinae</taxon>
        <taxon>Miscanthus</taxon>
    </lineage>
</organism>
<keyword evidence="9 10" id="KW-0472">Membrane</keyword>
<dbReference type="PANTHER" id="PTHR33389">
    <property type="entry name" value="FAMILY PROTEIN, PUTATIVE (DUF2921)-RELATED"/>
    <property type="match status" value="1"/>
</dbReference>
<evidence type="ECO:0000313" key="15">
    <source>
        <dbReference type="Proteomes" id="UP000604825"/>
    </source>
</evidence>
<dbReference type="GO" id="GO:0012505">
    <property type="term" value="C:endomembrane system"/>
    <property type="evidence" value="ECO:0007669"/>
    <property type="project" value="UniProtKB-SubCell"/>
</dbReference>
<feature type="transmembrane region" description="Helical" evidence="10">
    <location>
        <begin position="950"/>
        <end position="969"/>
    </location>
</feature>
<evidence type="ECO:0000259" key="13">
    <source>
        <dbReference type="Pfam" id="PF25333"/>
    </source>
</evidence>
<keyword evidence="8 10" id="KW-1133">Transmembrane helix</keyword>
<proteinExistence type="predicted"/>
<feature type="signal peptide" evidence="11">
    <location>
        <begin position="1"/>
        <end position="23"/>
    </location>
</feature>
<sequence length="1035" mass="114451">MEAAMIVVTTLLLNLALFSPCLSIGSMPIHHDYTRFADVERHCQSVLSSAADAELNADAGRGSRLMYQLSFMNGDWSQDAGQAPLLPFHGSYADPAVVAGPELLEAVPLASFRLTHMETVPRRRRGARAAFNVSGVLSLTIARNRSCSWLHMEMEPSPSPEFELRPGIARLHLVFQGVYTETRSSPGSGARDDGGGERVLCMVGDSVLPVRGSNSTDPWDWAKNDGAGTNLEPPVMSDGNILLVLRYPKTPTLTTRAVHGVMMSTNSKSDGAYFDTIRLVSQLSAGGYGSGYQFRQEEDAESSDVAWCSKDDSPFHEGDAMEQHHLNSGDSLGDFIHESNFNGQMMEVVPNWNCKGTDEFCSQVGPFVSRPPATSRALEDMAFTRPAIAVSMGFQSKPLGTGSMDMDGRAAATARVAAVFRYVPPWEHQPTAAKRTGMSSMTLSADGVWIPSMGRVCMVGCLGVGVAKEACHYRVSLSVGTTMSMTRRGIIAGQITAMDGESHPPLLFQQRVDPQIGGYRPLQRRMSYFYTKVEQARELLLRLRASQPAGFRNSFVARSLLSYPSIAPGVAPNDDMMVSLANLADDLDLRFQFTVKPPFVPQWIEAPFFELADTLYWHHGWTKQLSPIPDPEYAADRSTQESPCREEAAHTAECVCGVHGIQEMPRSKSGDVIGGRVQPRGWANVTVEYPPTTTRWLISQEAKVFIASTRDDDDPLHFNRTELHTLPVIYRDQRQHELTEPIVEGLLCVTMLSATIAATISQLRYIKSHADVAPYISLAMLGVQALCYSATLVTDAKMLPAWPSQRYGRPYAYHMGWNILDCSLKALTLAALAVTARLAQKVWRSRARARVRAPLEPDRVPDDTVVLLYSFGVHLGTLFFAVAVHWLSTYGTSVTTLPPRVVYYEAQGMPSSHMRTGGSVMERYVGVVKEWFLLPQVIGNAVWRINCKPLAAGYYAGVTAAWLLPRIYGYLRPPVVNMYRDTHDDVMDFYYKAGTVVIPVVGVLLAMVVYVQQRWNYKIIGWAMKTERNKLQHAY</sequence>
<keyword evidence="11" id="KW-0732">Signal</keyword>
<dbReference type="Proteomes" id="UP000604825">
    <property type="component" value="Unassembled WGS sequence"/>
</dbReference>
<evidence type="ECO:0000256" key="2">
    <source>
        <dbReference type="ARBA" id="ARBA00004127"/>
    </source>
</evidence>
<comment type="catalytic activity">
    <reaction evidence="1">
        <text>S-ubiquitinyl-[E2 ubiquitin-conjugating enzyme]-L-cysteine + [acceptor protein]-L-lysine = [E2 ubiquitin-conjugating enzyme]-L-cysteine + N(6)-ubiquitinyl-[acceptor protein]-L-lysine.</text>
        <dbReference type="EC" id="2.3.2.27"/>
    </reaction>
</comment>
<feature type="chain" id="PRO_5032275999" description="RING-type E3 ubiquitin transferase" evidence="11">
    <location>
        <begin position="24"/>
        <end position="1035"/>
    </location>
</feature>